<dbReference type="InterPro" id="IPR010921">
    <property type="entry name" value="Trp_repressor/repl_initiator"/>
</dbReference>
<dbReference type="Pfam" id="PF19268">
    <property type="entry name" value="CIS_TMP"/>
    <property type="match status" value="1"/>
</dbReference>
<evidence type="ECO:0000313" key="1">
    <source>
        <dbReference type="EMBL" id="GFN46409.1"/>
    </source>
</evidence>
<dbReference type="SUPFAM" id="SSF48295">
    <property type="entry name" value="TrpR-like"/>
    <property type="match status" value="1"/>
</dbReference>
<gene>
    <name evidence="1" type="ORF">RINTU1_20090</name>
</gene>
<dbReference type="AlphaFoldDB" id="A0A6L2ZPF7"/>
<dbReference type="GO" id="GO:0043565">
    <property type="term" value="F:sequence-specific DNA binding"/>
    <property type="evidence" value="ECO:0007669"/>
    <property type="project" value="InterPro"/>
</dbReference>
<dbReference type="EMBL" id="BLXO01000003">
    <property type="protein sequence ID" value="GFN46409.1"/>
    <property type="molecule type" value="Genomic_DNA"/>
</dbReference>
<accession>A0A6L2ZPF7</accession>
<comment type="caution">
    <text evidence="1">The sequence shown here is derived from an EMBL/GenBank/DDBJ whole genome shotgun (WGS) entry which is preliminary data.</text>
</comment>
<dbReference type="InterPro" id="IPR045538">
    <property type="entry name" value="CIS_TMP"/>
</dbReference>
<protein>
    <submittedName>
        <fullName evidence="1">Transposase</fullName>
    </submittedName>
</protein>
<organism evidence="1 2">
    <name type="scientific">Candidatus Regiella insecticola</name>
    <dbReference type="NCBI Taxonomy" id="138073"/>
    <lineage>
        <taxon>Bacteria</taxon>
        <taxon>Pseudomonadati</taxon>
        <taxon>Pseudomonadota</taxon>
        <taxon>Gammaproteobacteria</taxon>
        <taxon>Enterobacterales</taxon>
        <taxon>Enterobacteriaceae</taxon>
        <taxon>aphid secondary symbionts</taxon>
        <taxon>Candidatus Regiella</taxon>
    </lineage>
</organism>
<name>A0A6L2ZPF7_9ENTR</name>
<reference evidence="1 2" key="1">
    <citation type="submission" date="2020-06" db="EMBL/GenBank/DDBJ databases">
        <title>The genome sequence of Candidatus Regiella insecticola strain Tut.</title>
        <authorList>
            <person name="Nikoh N."/>
            <person name="Tsuchida T."/>
            <person name="Koga R."/>
            <person name="Oshima K."/>
            <person name="Hattori M."/>
            <person name="Fukatsu T."/>
        </authorList>
    </citation>
    <scope>NUCLEOTIDE SEQUENCE [LARGE SCALE GENOMIC DNA]</scope>
    <source>
        <strain evidence="1 2">Tut</strain>
    </source>
</reference>
<sequence>MPTHLIQCQTWIVNLSSQQPSWAIKNTLSQWARVQLPPILAKICDEQIEANQWYSLDKVELDLGVITLPAEPQQVIEQIATAFSQALAEQLQNFRPAAIMKRDENAQALRTLDYFIKTGTRPWWVSKDTVALTQCLLRLIDRTPARLREKLCHYLAQAATLQRLIAQCSDDQLLALSRLLAQNDHVELWCQQISAPLHRAFTREQFAAMALRSAYWQAIELAPYFMMYTNLMTYPLKFRQHVLAIKEKEKLTYAKTASRFGVGMASLMRWNRRITPCTTHNKPATKIDMEALAQDVATYPDDYQYERAQRFGVSAQGIRHALKRLRVSRKKNTSASQS</sequence>
<proteinExistence type="predicted"/>
<dbReference type="Proteomes" id="UP000504714">
    <property type="component" value="Unassembled WGS sequence"/>
</dbReference>
<evidence type="ECO:0000313" key="2">
    <source>
        <dbReference type="Proteomes" id="UP000504714"/>
    </source>
</evidence>